<keyword evidence="1" id="KW-0812">Transmembrane</keyword>
<evidence type="ECO:0000313" key="5">
    <source>
        <dbReference type="EMBL" id="SUN50524.1"/>
    </source>
</evidence>
<keyword evidence="1" id="KW-0132">Cell division</keyword>
<keyword evidence="5" id="KW-0540">Nuclease</keyword>
<keyword evidence="1" id="KW-1133">Transmembrane helix</keyword>
<keyword evidence="1" id="KW-1003">Cell membrane</keyword>
<keyword evidence="1" id="KW-0472">Membrane</keyword>
<dbReference type="EMBL" id="UHFG01000004">
    <property type="protein sequence ID" value="SUN50524.1"/>
    <property type="molecule type" value="Genomic_DNA"/>
</dbReference>
<dbReference type="GO" id="GO:0051301">
    <property type="term" value="P:cell division"/>
    <property type="evidence" value="ECO:0007669"/>
    <property type="project" value="UniProtKB-UniRule"/>
</dbReference>
<accession>A0A380JY88</accession>
<feature type="region of interest" description="Disordered" evidence="2">
    <location>
        <begin position="204"/>
        <end position="225"/>
    </location>
</feature>
<feature type="compositionally biased region" description="Polar residues" evidence="2">
    <location>
        <begin position="204"/>
        <end position="219"/>
    </location>
</feature>
<gene>
    <name evidence="5" type="primary">recU_1</name>
    <name evidence="1" type="synonym">mapZ</name>
    <name evidence="5" type="ORF">NCTC4670_01449</name>
</gene>
<dbReference type="HAMAP" id="MF_01941">
    <property type="entry name" value="MapZ"/>
    <property type="match status" value="1"/>
</dbReference>
<comment type="subcellular location">
    <subcellularLocation>
        <location evidence="1">Cell membrane</location>
        <topology evidence="1">Single-pass membrane protein</topology>
    </subcellularLocation>
    <text evidence="1">In newborn cells, forms a ring positioned at mid-cell. Soon after cell division starts and the cells begin elongating, the ring splits into two rings that, as elongation proceeds, move along and mark the future division sites.</text>
</comment>
<evidence type="ECO:0000256" key="2">
    <source>
        <dbReference type="SAM" id="MobiDB-lite"/>
    </source>
</evidence>
<dbReference type="InterPro" id="IPR041295">
    <property type="entry name" value="MapZ_EC1"/>
</dbReference>
<feature type="transmembrane region" description="Helical" evidence="1">
    <location>
        <begin position="178"/>
        <end position="198"/>
    </location>
</feature>
<keyword evidence="5" id="KW-0255">Endonuclease</keyword>
<dbReference type="Proteomes" id="UP000254797">
    <property type="component" value="Unassembled WGS sequence"/>
</dbReference>
<sequence length="493" mass="53052">MSEESKEVEVTKESQTLGLNEAKSMTVGEAVRKESEIKAGVTEDDSILDKYIKQHRDEVSSQKFDAKYTELDTASLDNFIKKQREELSKAGLVDDDLVENEPAATNLSEPSSEGVPDELASVEAAAVTTGIPVEAMVPVTDPVEKTIPEPQVTQEEPVREQFFTDTDASKPRQKRGGLIALLLLLLAIIATVFGWNYLKQDNTKTNKAASSPTTQTSKTEASKKAQQLKADAKAFEKKYSAFYTDATKSNLKNSAFTNLPELEKALKSLEGSSYYDKAKEKVNALKKAIIAITAVNGKFVSDAIVDGNKVAAEVKPDANFDDLSSATLTTGNANLDAVLQASITEGRQQLATKAEAAKAASDQAAAQAQQATEVPAAQTSSAMGPSSGYGITAYNPASLQRQLSRVPYNDSVIADSGNPAWTFNPGILEKIVATSQARGYISGNQYILEPVNIINGNGYYNMFKPDGTYLFSINCKTGYFVGNAKGHSDALDY</sequence>
<keyword evidence="5" id="KW-0378">Hydrolase</keyword>
<feature type="domain" description="MapZ extracellular C-terminal" evidence="4">
    <location>
        <begin position="405"/>
        <end position="483"/>
    </location>
</feature>
<evidence type="ECO:0000256" key="1">
    <source>
        <dbReference type="HAMAP-Rule" id="MF_01941"/>
    </source>
</evidence>
<dbReference type="RefSeq" id="WP_115246331.1">
    <property type="nucleotide sequence ID" value="NZ_UHFG01000004.1"/>
</dbReference>
<dbReference type="AlphaFoldDB" id="A0A380JY88"/>
<dbReference type="Pfam" id="PF18041">
    <property type="entry name" value="MapZ_EC1"/>
    <property type="match status" value="1"/>
</dbReference>
<comment type="subunit">
    <text evidence="1">Interacts with FtsZ.</text>
</comment>
<dbReference type="InterPro" id="IPR040532">
    <property type="entry name" value="MapZ_C2"/>
</dbReference>
<protein>
    <recommendedName>
        <fullName evidence="1">Mid-cell-anchored protein Z</fullName>
    </recommendedName>
</protein>
<proteinExistence type="inferred from homology"/>
<keyword evidence="1" id="KW-0131">Cell cycle</keyword>
<comment type="function">
    <text evidence="1">Early cell division protein that marks the future cell division site and supports proper FtsZ ring positioning.</text>
</comment>
<dbReference type="InterPro" id="IPR030858">
    <property type="entry name" value="MapZ"/>
</dbReference>
<evidence type="ECO:0000313" key="6">
    <source>
        <dbReference type="Proteomes" id="UP000254797"/>
    </source>
</evidence>
<evidence type="ECO:0000259" key="3">
    <source>
        <dbReference type="Pfam" id="PF18041"/>
    </source>
</evidence>
<dbReference type="GO" id="GO:0004519">
    <property type="term" value="F:endonuclease activity"/>
    <property type="evidence" value="ECO:0007669"/>
    <property type="project" value="UniProtKB-KW"/>
</dbReference>
<reference evidence="5 6" key="1">
    <citation type="submission" date="2018-06" db="EMBL/GenBank/DDBJ databases">
        <authorList>
            <consortium name="Pathogen Informatics"/>
            <person name="Doyle S."/>
        </authorList>
    </citation>
    <scope>NUCLEOTIDE SEQUENCE [LARGE SCALE GENOMIC DNA]</scope>
    <source>
        <strain evidence="5 6">NCTC4670</strain>
    </source>
</reference>
<feature type="region of interest" description="Disordered" evidence="2">
    <location>
        <begin position="1"/>
        <end position="28"/>
    </location>
</feature>
<feature type="domain" description="MapZ extracellular" evidence="3">
    <location>
        <begin position="215"/>
        <end position="344"/>
    </location>
</feature>
<dbReference type="GO" id="GO:0005886">
    <property type="term" value="C:plasma membrane"/>
    <property type="evidence" value="ECO:0007669"/>
    <property type="project" value="UniProtKB-SubCell"/>
</dbReference>
<comment type="similarity">
    <text evidence="1">Belongs to the MapZ family.</text>
</comment>
<feature type="compositionally biased region" description="Basic and acidic residues" evidence="2">
    <location>
        <begin position="1"/>
        <end position="12"/>
    </location>
</feature>
<evidence type="ECO:0000259" key="4">
    <source>
        <dbReference type="Pfam" id="PF18708"/>
    </source>
</evidence>
<organism evidence="5 6">
    <name type="scientific">Streptococcus dysgalactiae subsp. dysgalactiae</name>
    <dbReference type="NCBI Taxonomy" id="99822"/>
    <lineage>
        <taxon>Bacteria</taxon>
        <taxon>Bacillati</taxon>
        <taxon>Bacillota</taxon>
        <taxon>Bacilli</taxon>
        <taxon>Lactobacillales</taxon>
        <taxon>Streptococcaceae</taxon>
        <taxon>Streptococcus</taxon>
    </lineage>
</organism>
<dbReference type="Pfam" id="PF18708">
    <property type="entry name" value="MapZ_C2"/>
    <property type="match status" value="1"/>
</dbReference>
<name>A0A380JY88_STRDY</name>